<accession>A0A3N1P3S4</accession>
<proteinExistence type="predicted"/>
<dbReference type="AlphaFoldDB" id="A0A3N1P3S4"/>
<feature type="compositionally biased region" description="Basic and acidic residues" evidence="1">
    <location>
        <begin position="334"/>
        <end position="345"/>
    </location>
</feature>
<feature type="region of interest" description="Disordered" evidence="1">
    <location>
        <begin position="333"/>
        <end position="363"/>
    </location>
</feature>
<evidence type="ECO:0000313" key="3">
    <source>
        <dbReference type="Proteomes" id="UP000273643"/>
    </source>
</evidence>
<dbReference type="EMBL" id="RJUK01000001">
    <property type="protein sequence ID" value="ROQ21817.1"/>
    <property type="molecule type" value="Genomic_DNA"/>
</dbReference>
<evidence type="ECO:0000256" key="1">
    <source>
        <dbReference type="SAM" id="MobiDB-lite"/>
    </source>
</evidence>
<gene>
    <name evidence="2" type="ORF">EDC38_2445</name>
</gene>
<dbReference type="Proteomes" id="UP000273643">
    <property type="component" value="Unassembled WGS sequence"/>
</dbReference>
<organism evidence="2 3">
    <name type="scientific">Marinimicrobium koreense</name>
    <dbReference type="NCBI Taxonomy" id="306545"/>
    <lineage>
        <taxon>Bacteria</taxon>
        <taxon>Pseudomonadati</taxon>
        <taxon>Pseudomonadota</taxon>
        <taxon>Gammaproteobacteria</taxon>
        <taxon>Cellvibrionales</taxon>
        <taxon>Cellvibrionaceae</taxon>
        <taxon>Marinimicrobium</taxon>
    </lineage>
</organism>
<keyword evidence="3" id="KW-1185">Reference proteome</keyword>
<sequence>MKRILIAILLLVAIAALGGHYYYERQVEQRVESAARMLGQMGGNLDYREVVIGLSGDIRVEDILLRVPGMPSAVSIDRASLHTGGLMGVHRLAMDAREQLLPTRLGVSFDGIRIPLSSVTESGNLGVTDSFAAAGCGDRTAFSALDIVKMGYSEFVMDTRVDYRLVGDGELLNLTVDTLMREMNNTRVEMDFSLGAPSRHAPAVAMAMANAQLLSVVIDYQDKGYAQRVSAFCTEQTGLDREAFLAQHLSAWQDVWHQFGLTAGPTLVDGYREFLSNPDQFRVQIKPSGSLHADDFSGMSTELMLYYLPMQLSVNQGPMKRLDLSAMDEAEAQAWREARRERTVDSDSEAEQSGDTGQAQDDEGRITMEALRNAANATVELRLTNGRTLEGVVHSVGEDRLQLQRFQNGGYVIQPVDYVDIEEAYLREK</sequence>
<dbReference type="OrthoDB" id="5697269at2"/>
<protein>
    <submittedName>
        <fullName evidence="2">Uncharacterized protein</fullName>
    </submittedName>
</protein>
<name>A0A3N1P3S4_9GAMM</name>
<evidence type="ECO:0000313" key="2">
    <source>
        <dbReference type="EMBL" id="ROQ21817.1"/>
    </source>
</evidence>
<reference evidence="2 3" key="1">
    <citation type="submission" date="2018-11" db="EMBL/GenBank/DDBJ databases">
        <title>Genomic Encyclopedia of Type Strains, Phase IV (KMG-IV): sequencing the most valuable type-strain genomes for metagenomic binning, comparative biology and taxonomic classification.</title>
        <authorList>
            <person name="Goeker M."/>
        </authorList>
    </citation>
    <scope>NUCLEOTIDE SEQUENCE [LARGE SCALE GENOMIC DNA]</scope>
    <source>
        <strain evidence="2 3">DSM 16974</strain>
    </source>
</reference>
<comment type="caution">
    <text evidence="2">The sequence shown here is derived from an EMBL/GenBank/DDBJ whole genome shotgun (WGS) entry which is preliminary data.</text>
</comment>
<dbReference type="RefSeq" id="WP_123638745.1">
    <property type="nucleotide sequence ID" value="NZ_RJUK01000001.1"/>
</dbReference>